<gene>
    <name evidence="1" type="ORF">FHS57_006456</name>
</gene>
<dbReference type="RefSeq" id="WP_183980794.1">
    <property type="nucleotide sequence ID" value="NZ_JACIBY010000040.1"/>
</dbReference>
<dbReference type="Proteomes" id="UP000541352">
    <property type="component" value="Unassembled WGS sequence"/>
</dbReference>
<reference evidence="1 2" key="1">
    <citation type="submission" date="2020-08" db="EMBL/GenBank/DDBJ databases">
        <title>Genomic Encyclopedia of Type Strains, Phase IV (KMG-IV): sequencing the most valuable type-strain genomes for metagenomic binning, comparative biology and taxonomic classification.</title>
        <authorList>
            <person name="Goeker M."/>
        </authorList>
    </citation>
    <scope>NUCLEOTIDE SEQUENCE [LARGE SCALE GENOMIC DNA]</scope>
    <source>
        <strain evidence="1 2">DSM 17976</strain>
    </source>
</reference>
<proteinExistence type="predicted"/>
<accession>A0A7W5ZRM0</accession>
<comment type="caution">
    <text evidence="1">The sequence shown here is derived from an EMBL/GenBank/DDBJ whole genome shotgun (WGS) entry which is preliminary data.</text>
</comment>
<dbReference type="AlphaFoldDB" id="A0A7W5ZRM0"/>
<evidence type="ECO:0000313" key="2">
    <source>
        <dbReference type="Proteomes" id="UP000541352"/>
    </source>
</evidence>
<protein>
    <submittedName>
        <fullName evidence="1">Uncharacterized protein</fullName>
    </submittedName>
</protein>
<name>A0A7W5ZRM0_9BACT</name>
<evidence type="ECO:0000313" key="1">
    <source>
        <dbReference type="EMBL" id="MBB3842422.1"/>
    </source>
</evidence>
<organism evidence="1 2">
    <name type="scientific">Runella defluvii</name>
    <dbReference type="NCBI Taxonomy" id="370973"/>
    <lineage>
        <taxon>Bacteria</taxon>
        <taxon>Pseudomonadati</taxon>
        <taxon>Bacteroidota</taxon>
        <taxon>Cytophagia</taxon>
        <taxon>Cytophagales</taxon>
        <taxon>Spirosomataceae</taxon>
        <taxon>Runella</taxon>
    </lineage>
</organism>
<sequence>MNFKLFFFVFFIGILFYTKCCYCQSIYKNHKGILYENNKELFRNDKFPFFVRGIYSLDTLFIEPKLTKSDSVNIYKSMLNENNIGCNIILDYLYKAIPNNLITIDITEDSMKFVNLCYSPILKSTFWHKNIKSYSEYMNPVKLGYVTVEFSLSNFDGFHSKATFDFPELVLRFKGYIDGLDNKYLISGEFVMVKYRHFKDNSLREVKRP</sequence>
<keyword evidence="2" id="KW-1185">Reference proteome</keyword>
<dbReference type="EMBL" id="JACIBY010000040">
    <property type="protein sequence ID" value="MBB3842422.1"/>
    <property type="molecule type" value="Genomic_DNA"/>
</dbReference>